<evidence type="ECO:0000313" key="1">
    <source>
        <dbReference type="EMBL" id="CDJ54300.1"/>
    </source>
</evidence>
<dbReference type="AlphaFoldDB" id="U6M2J0"/>
<proteinExistence type="predicted"/>
<sequence length="156" mass="17041">MRLSLGSVALVEISETAALSLQSPALLTRSTGITKPDLLCCGDKQRYNFSPNVKSMRRKVIFLACVVKICAGISDDLNELVTQHGCMDAAQWAVGDRSIRRPLLYICEAPVRDEVFACVTQMCGCLAYTEAVFERCTMRFKAFSGITKHPCGVPGS</sequence>
<evidence type="ECO:0000313" key="2">
    <source>
        <dbReference type="Proteomes" id="UP000030750"/>
    </source>
</evidence>
<protein>
    <submittedName>
        <fullName evidence="1">Uncharacterized protein</fullName>
    </submittedName>
</protein>
<dbReference type="Proteomes" id="UP000030750">
    <property type="component" value="Unassembled WGS sequence"/>
</dbReference>
<reference evidence="1" key="2">
    <citation type="submission" date="2013-10" db="EMBL/GenBank/DDBJ databases">
        <authorList>
            <person name="Aslett M."/>
        </authorList>
    </citation>
    <scope>NUCLEOTIDE SEQUENCE [LARGE SCALE GENOMIC DNA]</scope>
    <source>
        <strain evidence="1">Houghton</strain>
    </source>
</reference>
<accession>U6M2J0</accession>
<dbReference type="EMBL" id="HG716840">
    <property type="protein sequence ID" value="CDJ54300.1"/>
    <property type="molecule type" value="Genomic_DNA"/>
</dbReference>
<reference evidence="1" key="1">
    <citation type="submission" date="2013-10" db="EMBL/GenBank/DDBJ databases">
        <title>Genomic analysis of the causative agents of coccidiosis in chickens.</title>
        <authorList>
            <person name="Reid A.J."/>
            <person name="Blake D."/>
            <person name="Billington K."/>
            <person name="Browne H."/>
            <person name="Dunn M."/>
            <person name="Hung S."/>
            <person name="Kawahara F."/>
            <person name="Miranda-Saavedra D."/>
            <person name="Mourier T."/>
            <person name="Nagra H."/>
            <person name="Otto T.D."/>
            <person name="Rawlings N."/>
            <person name="Sanchez A."/>
            <person name="Sanders M."/>
            <person name="Subramaniam C."/>
            <person name="Tay Y."/>
            <person name="Dear P."/>
            <person name="Doerig C."/>
            <person name="Gruber A."/>
            <person name="Parkinson J."/>
            <person name="Shirley M."/>
            <person name="Wan K.L."/>
            <person name="Berriman M."/>
            <person name="Tomley F."/>
            <person name="Pain A."/>
        </authorList>
    </citation>
    <scope>NUCLEOTIDE SEQUENCE [LARGE SCALE GENOMIC DNA]</scope>
    <source>
        <strain evidence="1">Houghton</strain>
    </source>
</reference>
<organism evidence="1 2">
    <name type="scientific">Eimeria brunetti</name>
    <dbReference type="NCBI Taxonomy" id="51314"/>
    <lineage>
        <taxon>Eukaryota</taxon>
        <taxon>Sar</taxon>
        <taxon>Alveolata</taxon>
        <taxon>Apicomplexa</taxon>
        <taxon>Conoidasida</taxon>
        <taxon>Coccidia</taxon>
        <taxon>Eucoccidiorida</taxon>
        <taxon>Eimeriorina</taxon>
        <taxon>Eimeriidae</taxon>
        <taxon>Eimeria</taxon>
    </lineage>
</organism>
<dbReference type="VEuPathDB" id="ToxoDB:EBH_0049710"/>
<keyword evidence="2" id="KW-1185">Reference proteome</keyword>
<gene>
    <name evidence="1" type="ORF">EBH_0049710</name>
</gene>
<name>U6M2J0_9EIME</name>